<dbReference type="InterPro" id="IPR014743">
    <property type="entry name" value="Cl-channel_core"/>
</dbReference>
<dbReference type="OrthoDB" id="9812438at2"/>
<evidence type="ECO:0000256" key="1">
    <source>
        <dbReference type="ARBA" id="ARBA00004141"/>
    </source>
</evidence>
<evidence type="ECO:0000313" key="13">
    <source>
        <dbReference type="Proteomes" id="UP000194286"/>
    </source>
</evidence>
<dbReference type="SUPFAM" id="SSF81340">
    <property type="entry name" value="Clc chloride channel"/>
    <property type="match status" value="1"/>
</dbReference>
<dbReference type="PRINTS" id="PR00762">
    <property type="entry name" value="CLCHANNEL"/>
</dbReference>
<proteinExistence type="predicted"/>
<feature type="transmembrane region" description="Helical" evidence="8">
    <location>
        <begin position="418"/>
        <end position="436"/>
    </location>
</feature>
<dbReference type="InterPro" id="IPR001807">
    <property type="entry name" value="ClC"/>
</dbReference>
<evidence type="ECO:0000256" key="8">
    <source>
        <dbReference type="SAM" id="Phobius"/>
    </source>
</evidence>
<feature type="transmembrane region" description="Helical" evidence="8">
    <location>
        <begin position="208"/>
        <end position="227"/>
    </location>
</feature>
<dbReference type="EMBL" id="MIMU01000150">
    <property type="protein sequence ID" value="OTA81027.1"/>
    <property type="molecule type" value="Genomic_DNA"/>
</dbReference>
<evidence type="ECO:0000256" key="2">
    <source>
        <dbReference type="ARBA" id="ARBA00022448"/>
    </source>
</evidence>
<feature type="transmembrane region" description="Helical" evidence="8">
    <location>
        <begin position="325"/>
        <end position="347"/>
    </location>
</feature>
<evidence type="ECO:0000256" key="5">
    <source>
        <dbReference type="ARBA" id="ARBA00023065"/>
    </source>
</evidence>
<organism evidence="11 13">
    <name type="scientific">Limosilactobacillus reuteri</name>
    <name type="common">Lactobacillus reuteri</name>
    <dbReference type="NCBI Taxonomy" id="1598"/>
    <lineage>
        <taxon>Bacteria</taxon>
        <taxon>Bacillati</taxon>
        <taxon>Bacillota</taxon>
        <taxon>Bacilli</taxon>
        <taxon>Lactobacillales</taxon>
        <taxon>Lactobacillaceae</taxon>
        <taxon>Limosilactobacillus</taxon>
    </lineage>
</organism>
<evidence type="ECO:0000313" key="12">
    <source>
        <dbReference type="Proteomes" id="UP000184174"/>
    </source>
</evidence>
<feature type="transmembrane region" description="Helical" evidence="8">
    <location>
        <begin position="74"/>
        <end position="93"/>
    </location>
</feature>
<dbReference type="Proteomes" id="UP000587270">
    <property type="component" value="Unassembled WGS sequence"/>
</dbReference>
<comment type="subcellular location">
    <subcellularLocation>
        <location evidence="1">Membrane</location>
        <topology evidence="1">Multi-pass membrane protein</topology>
    </subcellularLocation>
</comment>
<keyword evidence="5" id="KW-0406">Ion transport</keyword>
<dbReference type="CDD" id="cd01031">
    <property type="entry name" value="EriC"/>
    <property type="match status" value="1"/>
</dbReference>
<dbReference type="PANTHER" id="PTHR45711:SF6">
    <property type="entry name" value="CHLORIDE CHANNEL PROTEIN"/>
    <property type="match status" value="1"/>
</dbReference>
<dbReference type="AlphaFoldDB" id="A0A143Q0W9"/>
<evidence type="ECO:0000313" key="10">
    <source>
        <dbReference type="EMBL" id="OJI10334.1"/>
    </source>
</evidence>
<accession>A0A143Q0W9</accession>
<evidence type="ECO:0000256" key="3">
    <source>
        <dbReference type="ARBA" id="ARBA00022692"/>
    </source>
</evidence>
<feature type="transmembrane region" description="Helical" evidence="8">
    <location>
        <begin position="353"/>
        <end position="373"/>
    </location>
</feature>
<dbReference type="EMBL" id="MKQH01000014">
    <property type="protein sequence ID" value="OJI10334.1"/>
    <property type="molecule type" value="Genomic_DNA"/>
</dbReference>
<feature type="transmembrane region" description="Helical" evidence="8">
    <location>
        <begin position="32"/>
        <end position="54"/>
    </location>
</feature>
<name>A0A143Q0W9_LIMRT</name>
<sequence length="450" mass="49867">MEAVFVKNENTLYHKRARDILGKPFTSIVSRYLGVSIAIGIVTGLVIGVFRWIIDHTLTLLTIIYPFMGKHPLVLIPYVLGTFIVAWLIGKIVKPYEEDVVRSGVTQLKAVLLGRHRIHWWPVLWRKFVASLLTICPGLFLGREGPSIQIGACIGACFNEKFFHLTDKDKYLLMECGVAAGLSAAFSAPLAGTMFLLEEMTHNFNSRIWIPALTSSIVSAFITFLFFGIKPCLYIPITTKLPVASYPWLIIAGVVIGFLAYCFQFAALNLTWWYSKITFIPKEFHSIIPLLLVIPVGLWNPYILGGSHDFIKYVTNMSLSTNWKAMVSILLVYFILRFGGTMIAYGATVPGGIFMPLFVLGTVIGALTGTILIHMGIIPASCYVNVIIISMAAYFGGAEGLPFTAILLVTEMVGSVEQILPMTLITLVAYYVNRLLGGRPSLYDAMLEEK</sequence>
<dbReference type="PANTHER" id="PTHR45711">
    <property type="entry name" value="CHLORIDE CHANNEL PROTEIN"/>
    <property type="match status" value="1"/>
</dbReference>
<dbReference type="Proteomes" id="UP000194286">
    <property type="component" value="Unassembled WGS sequence"/>
</dbReference>
<dbReference type="EMBL" id="JABAFN010000045">
    <property type="protein sequence ID" value="NME22861.1"/>
    <property type="molecule type" value="Genomic_DNA"/>
</dbReference>
<dbReference type="GO" id="GO:0005247">
    <property type="term" value="F:voltage-gated chloride channel activity"/>
    <property type="evidence" value="ECO:0007669"/>
    <property type="project" value="TreeGrafter"/>
</dbReference>
<keyword evidence="7" id="KW-0868">Chloride</keyword>
<dbReference type="Proteomes" id="UP000184174">
    <property type="component" value="Unassembled WGS sequence"/>
</dbReference>
<keyword evidence="6 8" id="KW-0472">Membrane</keyword>
<protein>
    <submittedName>
        <fullName evidence="11">ClC family H(+)/Cl(-) exchange transporter</fullName>
    </submittedName>
</protein>
<keyword evidence="4 8" id="KW-1133">Transmembrane helix</keyword>
<dbReference type="Pfam" id="PF00654">
    <property type="entry name" value="Voltage_CLC"/>
    <property type="match status" value="1"/>
</dbReference>
<dbReference type="Gene3D" id="1.10.3080.10">
    <property type="entry name" value="Clc chloride channel"/>
    <property type="match status" value="1"/>
</dbReference>
<evidence type="ECO:0000313" key="11">
    <source>
        <dbReference type="EMBL" id="OTA81027.1"/>
    </source>
</evidence>
<evidence type="ECO:0000313" key="14">
    <source>
        <dbReference type="Proteomes" id="UP000587270"/>
    </source>
</evidence>
<keyword evidence="2" id="KW-0813">Transport</keyword>
<feature type="transmembrane region" description="Helical" evidence="8">
    <location>
        <begin position="248"/>
        <end position="274"/>
    </location>
</feature>
<dbReference type="GO" id="GO:0005886">
    <property type="term" value="C:plasma membrane"/>
    <property type="evidence" value="ECO:0007669"/>
    <property type="project" value="TreeGrafter"/>
</dbReference>
<keyword evidence="3 8" id="KW-0812">Transmembrane</keyword>
<reference evidence="11 13" key="1">
    <citation type="submission" date="2016-09" db="EMBL/GenBank/DDBJ databases">
        <title>Lactobacillus reuteri KLR3005, genome sequencing and assembly.</title>
        <authorList>
            <person name="Lee J.-Y."/>
            <person name="Kim E.B."/>
            <person name="Choi Y.-J."/>
        </authorList>
    </citation>
    <scope>NUCLEOTIDE SEQUENCE [LARGE SCALE GENOMIC DNA]</scope>
    <source>
        <strain evidence="11 13">KLR3005</strain>
    </source>
</reference>
<evidence type="ECO:0000313" key="9">
    <source>
        <dbReference type="EMBL" id="NME22861.1"/>
    </source>
</evidence>
<feature type="transmembrane region" description="Helical" evidence="8">
    <location>
        <begin position="380"/>
        <end position="398"/>
    </location>
</feature>
<gene>
    <name evidence="11" type="ORF">BHL82_02755</name>
    <name evidence="10" type="ORF">BJI45_06985</name>
    <name evidence="9" type="ORF">HF865_09240</name>
</gene>
<reference evidence="9 14" key="3">
    <citation type="submission" date="2020-04" db="EMBL/GenBank/DDBJ databases">
        <authorList>
            <person name="Hitch T.C.A."/>
            <person name="Wylensek D."/>
            <person name="Clavel T."/>
        </authorList>
    </citation>
    <scope>NUCLEOTIDE SEQUENCE [LARGE SCALE GENOMIC DNA]</scope>
    <source>
        <strain evidence="9 14">WCA-386-APC-4I</strain>
    </source>
</reference>
<comment type="caution">
    <text evidence="11">The sequence shown here is derived from an EMBL/GenBank/DDBJ whole genome shotgun (WGS) entry which is preliminary data.</text>
</comment>
<feature type="transmembrane region" description="Helical" evidence="8">
    <location>
        <begin position="171"/>
        <end position="196"/>
    </location>
</feature>
<reference evidence="10 12" key="2">
    <citation type="submission" date="2016-10" db="EMBL/GenBank/DDBJ databases">
        <title>Genome sequence of Lactobacillus reuteri 121, a source of glucan and fructan exopolysaccharides.</title>
        <authorList>
            <person name="Gangoiti J."/>
            <person name="Lammerts Van Bueren A."/>
            <person name="Dijkhuizen L."/>
        </authorList>
    </citation>
    <scope>NUCLEOTIDE SEQUENCE [LARGE SCALE GENOMIC DNA]</scope>
    <source>
        <strain evidence="10 12">121</strain>
    </source>
</reference>
<evidence type="ECO:0000256" key="4">
    <source>
        <dbReference type="ARBA" id="ARBA00022989"/>
    </source>
</evidence>
<evidence type="ECO:0000256" key="6">
    <source>
        <dbReference type="ARBA" id="ARBA00023136"/>
    </source>
</evidence>
<evidence type="ECO:0000256" key="7">
    <source>
        <dbReference type="ARBA" id="ARBA00023214"/>
    </source>
</evidence>
<feature type="transmembrane region" description="Helical" evidence="8">
    <location>
        <begin position="286"/>
        <end position="304"/>
    </location>
</feature>